<comment type="caution">
    <text evidence="2">The sequence shown here is derived from an EMBL/GenBank/DDBJ whole genome shotgun (WGS) entry which is preliminary data.</text>
</comment>
<dbReference type="AlphaFoldDB" id="W6K3T0"/>
<dbReference type="Proteomes" id="UP000035763">
    <property type="component" value="Unassembled WGS sequence"/>
</dbReference>
<dbReference type="GO" id="GO:0006487">
    <property type="term" value="P:protein N-linked glycosylation"/>
    <property type="evidence" value="ECO:0007669"/>
    <property type="project" value="TreeGrafter"/>
</dbReference>
<dbReference type="PROSITE" id="PS51464">
    <property type="entry name" value="SIS"/>
    <property type="match status" value="1"/>
</dbReference>
<dbReference type="PANTHER" id="PTHR10937">
    <property type="entry name" value="GLUCOSAMINE--FRUCTOSE-6-PHOSPHATE AMINOTRANSFERASE, ISOMERIZING"/>
    <property type="match status" value="1"/>
</dbReference>
<dbReference type="GO" id="GO:0097367">
    <property type="term" value="F:carbohydrate derivative binding"/>
    <property type="evidence" value="ECO:0007669"/>
    <property type="project" value="InterPro"/>
</dbReference>
<feature type="domain" description="SIS" evidence="1">
    <location>
        <begin position="32"/>
        <end position="162"/>
    </location>
</feature>
<evidence type="ECO:0000313" key="2">
    <source>
        <dbReference type="EMBL" id="CCH73799.1"/>
    </source>
</evidence>
<dbReference type="InterPro" id="IPR001347">
    <property type="entry name" value="SIS_dom"/>
</dbReference>
<evidence type="ECO:0000313" key="3">
    <source>
        <dbReference type="Proteomes" id="UP000035763"/>
    </source>
</evidence>
<dbReference type="OrthoDB" id="9782098at2"/>
<proteinExistence type="predicted"/>
<dbReference type="Gene3D" id="3.40.50.10490">
    <property type="entry name" value="Glucose-6-phosphate isomerase like protein, domain 1"/>
    <property type="match status" value="2"/>
</dbReference>
<dbReference type="InterPro" id="IPR046348">
    <property type="entry name" value="SIS_dom_sf"/>
</dbReference>
<accession>W6K3T0</accession>
<dbReference type="STRING" id="1193182.BN11_330008"/>
<name>W6K3T0_9MICO</name>
<gene>
    <name evidence="2" type="primary">mocD</name>
    <name evidence="2" type="ORF">BN11_330008</name>
</gene>
<sequence>MTQVLDLKPIDADTEEKLSGAIAERDRIREVVAKAVEDGLTNIWFVGAGGSLICSYPAHYVLQQHASVPTFQLQSDELNCSIPKLMGKGSLVVLASYTGKTKETVEAAKTASGTGATVIAGAKEGSPLAEAVSIAFSGKSDLFELLVALAVLEATGADLPWDEIETGLAALPAAVKAAVEEADADLASIAEDFKDDPVTYVLGSGPSYGWAYGMAMCFLQEMQWKHAAGFNSGEFFQGAFEVIDNDSAVILWLGEDASRPMGERAQAFLKTYAARARTIDVAALELPGVPASVRPIVSPLVVGALANRLAQRYEHTRNHSLENRHYMFKVDY</sequence>
<dbReference type="PIRSF" id="PIRSF009290">
    <property type="entry name" value="FrlB"/>
    <property type="match status" value="1"/>
</dbReference>
<evidence type="ECO:0000259" key="1">
    <source>
        <dbReference type="PROSITE" id="PS51464"/>
    </source>
</evidence>
<dbReference type="EMBL" id="CAJA01000257">
    <property type="protein sequence ID" value="CCH73799.1"/>
    <property type="molecule type" value="Genomic_DNA"/>
</dbReference>
<organism evidence="2 3">
    <name type="scientific">Nostocoides australiense Ben110</name>
    <dbReference type="NCBI Taxonomy" id="1193182"/>
    <lineage>
        <taxon>Bacteria</taxon>
        <taxon>Bacillati</taxon>
        <taxon>Actinomycetota</taxon>
        <taxon>Actinomycetes</taxon>
        <taxon>Micrococcales</taxon>
        <taxon>Intrasporangiaceae</taxon>
        <taxon>Nostocoides</taxon>
    </lineage>
</organism>
<dbReference type="RefSeq" id="WP_048694545.1">
    <property type="nucleotide sequence ID" value="NZ_HG764815.1"/>
</dbReference>
<dbReference type="GO" id="GO:0006047">
    <property type="term" value="P:UDP-N-acetylglucosamine metabolic process"/>
    <property type="evidence" value="ECO:0007669"/>
    <property type="project" value="TreeGrafter"/>
</dbReference>
<protein>
    <submittedName>
        <fullName evidence="2">MocD</fullName>
    </submittedName>
</protein>
<keyword evidence="3" id="KW-1185">Reference proteome</keyword>
<reference evidence="2 3" key="1">
    <citation type="journal article" date="2013" name="ISME J.">
        <title>A metabolic model for members of the genus Tetrasphaera involved in enhanced biological phosphorus removal.</title>
        <authorList>
            <person name="Kristiansen R."/>
            <person name="Nguyen H.T.T."/>
            <person name="Saunders A.M."/>
            <person name="Nielsen J.L."/>
            <person name="Wimmer R."/>
            <person name="Le V.Q."/>
            <person name="McIlroy S.J."/>
            <person name="Petrovski S."/>
            <person name="Seviour R.J."/>
            <person name="Calteau A."/>
            <person name="Nielsen K.L."/>
            <person name="Nielsen P.H."/>
        </authorList>
    </citation>
    <scope>NUCLEOTIDE SEQUENCE [LARGE SCALE GENOMIC DNA]</scope>
    <source>
        <strain evidence="2 3">Ben110</strain>
    </source>
</reference>
<dbReference type="InterPro" id="IPR024713">
    <property type="entry name" value="Fructosamine_deglycase_FrlB"/>
</dbReference>
<dbReference type="SUPFAM" id="SSF53697">
    <property type="entry name" value="SIS domain"/>
    <property type="match status" value="1"/>
</dbReference>
<dbReference type="Pfam" id="PF01380">
    <property type="entry name" value="SIS"/>
    <property type="match status" value="1"/>
</dbReference>
<dbReference type="GO" id="GO:0004360">
    <property type="term" value="F:glutamine-fructose-6-phosphate transaminase (isomerizing) activity"/>
    <property type="evidence" value="ECO:0007669"/>
    <property type="project" value="TreeGrafter"/>
</dbReference>
<dbReference type="GO" id="GO:0006002">
    <property type="term" value="P:fructose 6-phosphate metabolic process"/>
    <property type="evidence" value="ECO:0007669"/>
    <property type="project" value="TreeGrafter"/>
</dbReference>
<dbReference type="PANTHER" id="PTHR10937:SF14">
    <property type="entry name" value="FRUCTOSELYSINE 6-PHOSPHATE DEGLYCASE"/>
    <property type="match status" value="1"/>
</dbReference>